<reference evidence="3 4" key="1">
    <citation type="submission" date="2024-12" db="EMBL/GenBank/DDBJ databases">
        <title>C001-4G Acinetobacter sp. assembled genome.</title>
        <authorList>
            <person name="D'Arcy K."/>
            <person name="Kingdon A.D.H."/>
            <person name="Breen A."/>
            <person name="Mckeown C."/>
            <person name="Allman E."/>
            <person name="Sharma P."/>
            <person name="Mcleman A."/>
            <person name="Roberts A.P."/>
        </authorList>
    </citation>
    <scope>NUCLEOTIDE SEQUENCE [LARGE SCALE GENOMIC DNA]</scope>
    <source>
        <strain evidence="3 4">C1-4G</strain>
    </source>
</reference>
<dbReference type="Pfam" id="PF21247">
    <property type="entry name" value="Fic-like_C"/>
    <property type="match status" value="1"/>
</dbReference>
<protein>
    <submittedName>
        <fullName evidence="3">Fic family protein</fullName>
    </submittedName>
</protein>
<gene>
    <name evidence="3" type="ORF">ACKVE0_03815</name>
</gene>
<evidence type="ECO:0000313" key="3">
    <source>
        <dbReference type="EMBL" id="MFN0296659.1"/>
    </source>
</evidence>
<dbReference type="Proteomes" id="UP001632339">
    <property type="component" value="Unassembled WGS sequence"/>
</dbReference>
<dbReference type="EMBL" id="JBJXCW010000003">
    <property type="protein sequence ID" value="MFN0296659.1"/>
    <property type="molecule type" value="Genomic_DNA"/>
</dbReference>
<accession>A0ABW9JTM3</accession>
<feature type="region of interest" description="Disordered" evidence="1">
    <location>
        <begin position="31"/>
        <end position="50"/>
    </location>
</feature>
<evidence type="ECO:0000313" key="4">
    <source>
        <dbReference type="Proteomes" id="UP001632339"/>
    </source>
</evidence>
<proteinExistence type="predicted"/>
<dbReference type="InterPro" id="IPR049514">
    <property type="entry name" value="Fic-like_C"/>
</dbReference>
<organism evidence="3 4">
    <name type="scientific">Acinetobacter albensis</name>
    <dbReference type="NCBI Taxonomy" id="1673609"/>
    <lineage>
        <taxon>Bacteria</taxon>
        <taxon>Pseudomonadati</taxon>
        <taxon>Pseudomonadota</taxon>
        <taxon>Gammaproteobacteria</taxon>
        <taxon>Moraxellales</taxon>
        <taxon>Moraxellaceae</taxon>
        <taxon>Acinetobacter</taxon>
    </lineage>
</organism>
<keyword evidence="4" id="KW-1185">Reference proteome</keyword>
<comment type="caution">
    <text evidence="3">The sequence shown here is derived from an EMBL/GenBank/DDBJ whole genome shotgun (WGS) entry which is preliminary data.</text>
</comment>
<name>A0ABW9JTM3_9GAMM</name>
<dbReference type="RefSeq" id="WP_409139690.1">
    <property type="nucleotide sequence ID" value="NZ_JBJXCW010000003.1"/>
</dbReference>
<evidence type="ECO:0000256" key="1">
    <source>
        <dbReference type="SAM" id="MobiDB-lite"/>
    </source>
</evidence>
<sequence length="50" mass="6073">MRTCHYEIYHTVQHSKKYLNPALEARLIERTLPNKPKSPKQKYKLKNDDF</sequence>
<feature type="domain" description="Filamentation induced by cAMP protein Fic-like C-terminal" evidence="2">
    <location>
        <begin position="8"/>
        <end position="45"/>
    </location>
</feature>
<evidence type="ECO:0000259" key="2">
    <source>
        <dbReference type="Pfam" id="PF21247"/>
    </source>
</evidence>